<proteinExistence type="predicted"/>
<reference evidence="1 2" key="1">
    <citation type="submission" date="2024-01" db="EMBL/GenBank/DDBJ databases">
        <title>Genome assemblies of Stephania.</title>
        <authorList>
            <person name="Yang L."/>
        </authorList>
    </citation>
    <scope>NUCLEOTIDE SEQUENCE [LARGE SCALE GENOMIC DNA]</scope>
    <source>
        <strain evidence="1">JXDWG</strain>
        <tissue evidence="1">Leaf</tissue>
    </source>
</reference>
<organism evidence="1 2">
    <name type="scientific">Stephania cephalantha</name>
    <dbReference type="NCBI Taxonomy" id="152367"/>
    <lineage>
        <taxon>Eukaryota</taxon>
        <taxon>Viridiplantae</taxon>
        <taxon>Streptophyta</taxon>
        <taxon>Embryophyta</taxon>
        <taxon>Tracheophyta</taxon>
        <taxon>Spermatophyta</taxon>
        <taxon>Magnoliopsida</taxon>
        <taxon>Ranunculales</taxon>
        <taxon>Menispermaceae</taxon>
        <taxon>Menispermoideae</taxon>
        <taxon>Cissampelideae</taxon>
        <taxon>Stephania</taxon>
    </lineage>
</organism>
<protein>
    <submittedName>
        <fullName evidence="1">Uncharacterized protein</fullName>
    </submittedName>
</protein>
<dbReference type="AlphaFoldDB" id="A0AAP0PVP9"/>
<gene>
    <name evidence="1" type="ORF">Scep_003334</name>
</gene>
<evidence type="ECO:0000313" key="1">
    <source>
        <dbReference type="EMBL" id="KAK9156760.1"/>
    </source>
</evidence>
<dbReference type="EMBL" id="JBBNAG010000002">
    <property type="protein sequence ID" value="KAK9156760.1"/>
    <property type="molecule type" value="Genomic_DNA"/>
</dbReference>
<comment type="caution">
    <text evidence="1">The sequence shown here is derived from an EMBL/GenBank/DDBJ whole genome shotgun (WGS) entry which is preliminary data.</text>
</comment>
<sequence>MNIAVVSLQAKLRFDPSGPGGVCLTAMRRKYEMRHQTRTSSAYVVRCALNYT</sequence>
<evidence type="ECO:0000313" key="2">
    <source>
        <dbReference type="Proteomes" id="UP001419268"/>
    </source>
</evidence>
<dbReference type="Proteomes" id="UP001419268">
    <property type="component" value="Unassembled WGS sequence"/>
</dbReference>
<keyword evidence="2" id="KW-1185">Reference proteome</keyword>
<name>A0AAP0PVP9_9MAGN</name>
<accession>A0AAP0PVP9</accession>